<evidence type="ECO:0000256" key="1">
    <source>
        <dbReference type="ARBA" id="ARBA00009477"/>
    </source>
</evidence>
<dbReference type="Gene3D" id="2.40.30.170">
    <property type="match status" value="1"/>
</dbReference>
<dbReference type="Gene3D" id="2.40.50.100">
    <property type="match status" value="1"/>
</dbReference>
<dbReference type="Pfam" id="PF25917">
    <property type="entry name" value="BSH_RND"/>
    <property type="match status" value="1"/>
</dbReference>
<dbReference type="Pfam" id="PF25954">
    <property type="entry name" value="Beta-barrel_RND_2"/>
    <property type="match status" value="1"/>
</dbReference>
<reference evidence="5 6" key="2">
    <citation type="journal article" date="2021" name="Int. J. Syst. Evol. Microbiol.">
        <title>Isolation and Polyphasic Characterization of Desulfuromonas versatilis sp. Nov., an Electrogenic Bacteria Capable of Versatile Metabolism Isolated from a Graphene Oxide-Reducing Enrichment Culture.</title>
        <authorList>
            <person name="Xie L."/>
            <person name="Yoshida N."/>
            <person name="Ishii S."/>
            <person name="Meng L."/>
        </authorList>
    </citation>
    <scope>NUCLEOTIDE SEQUENCE [LARGE SCALE GENOMIC DNA]</scope>
    <source>
        <strain evidence="5 6">NIT-T3</strain>
    </source>
</reference>
<keyword evidence="6" id="KW-1185">Reference proteome</keyword>
<feature type="domain" description="Multidrug resistance protein MdtA-like alpha-helical hairpin" evidence="2">
    <location>
        <begin position="104"/>
        <end position="163"/>
    </location>
</feature>
<sequence>MTKRILITLLGLILLIAGIAGIKTLQIRKMIAQGSQFVPPPEIVTTAVAEKDSWESLLTAVGSLEAVRGVTVSAELSGKVVGIEFEAGSTVQKGDILLRQDTSSEKARLPGAEAAVALARSNLDRYRELLQQRVISQAEYDSFSATYKQAVAEADNIRATIEKKTVRAPFGGRLGIRLVNLGQILNEGEAIVSLQAPDPIYANFLLPQQDLTQLGVGMAVRVTTDALPGETIEGTITAINPEVDAATRNIRLQATVPNPGEKLRPGMFASVAVVRPVQDPVLTIPATAVLYAPYSDSVFVVEEKPAEQGAEAGKVLRQQFVRLGRKHGDFVAVASGLEEGETVVSTGVFKLRNGQAVVVDNTLSPEFKLAPTVENN</sequence>
<dbReference type="EMBL" id="AP024355">
    <property type="protein sequence ID" value="BCR04710.1"/>
    <property type="molecule type" value="Genomic_DNA"/>
</dbReference>
<dbReference type="NCBIfam" id="TIGR01730">
    <property type="entry name" value="RND_mfp"/>
    <property type="match status" value="1"/>
</dbReference>
<dbReference type="Gene3D" id="1.10.287.470">
    <property type="entry name" value="Helix hairpin bin"/>
    <property type="match status" value="1"/>
</dbReference>
<feature type="domain" description="CusB-like beta-barrel" evidence="4">
    <location>
        <begin position="203"/>
        <end position="273"/>
    </location>
</feature>
<dbReference type="PANTHER" id="PTHR30469:SF11">
    <property type="entry name" value="BLL4320 PROTEIN"/>
    <property type="match status" value="1"/>
</dbReference>
<accession>A0ABN6DXE0</accession>
<dbReference type="Pfam" id="PF25876">
    <property type="entry name" value="HH_MFP_RND"/>
    <property type="match status" value="1"/>
</dbReference>
<dbReference type="InterPro" id="IPR058624">
    <property type="entry name" value="MdtA-like_HH"/>
</dbReference>
<evidence type="ECO:0000259" key="3">
    <source>
        <dbReference type="Pfam" id="PF25917"/>
    </source>
</evidence>
<evidence type="ECO:0000259" key="4">
    <source>
        <dbReference type="Pfam" id="PF25954"/>
    </source>
</evidence>
<comment type="similarity">
    <text evidence="1">Belongs to the membrane fusion protein (MFP) (TC 8.A.1) family.</text>
</comment>
<evidence type="ECO:0000313" key="6">
    <source>
        <dbReference type="Proteomes" id="UP001319827"/>
    </source>
</evidence>
<protein>
    <submittedName>
        <fullName evidence="5">MexH family multidrug efflux RND transporter periplasmic adaptor subunit</fullName>
    </submittedName>
</protein>
<dbReference type="Gene3D" id="2.40.420.20">
    <property type="match status" value="1"/>
</dbReference>
<proteinExistence type="inferred from homology"/>
<dbReference type="InterPro" id="IPR006143">
    <property type="entry name" value="RND_pump_MFP"/>
</dbReference>
<dbReference type="PANTHER" id="PTHR30469">
    <property type="entry name" value="MULTIDRUG RESISTANCE PROTEIN MDTA"/>
    <property type="match status" value="1"/>
</dbReference>
<dbReference type="InterPro" id="IPR058625">
    <property type="entry name" value="MdtA-like_BSH"/>
</dbReference>
<dbReference type="Proteomes" id="UP001319827">
    <property type="component" value="Chromosome"/>
</dbReference>
<organism evidence="5 6">
    <name type="scientific">Desulfuromonas versatilis</name>
    <dbReference type="NCBI Taxonomy" id="2802975"/>
    <lineage>
        <taxon>Bacteria</taxon>
        <taxon>Pseudomonadati</taxon>
        <taxon>Thermodesulfobacteriota</taxon>
        <taxon>Desulfuromonadia</taxon>
        <taxon>Desulfuromonadales</taxon>
        <taxon>Desulfuromonadaceae</taxon>
        <taxon>Desulfuromonas</taxon>
    </lineage>
</organism>
<name>A0ABN6DXE0_9BACT</name>
<dbReference type="RefSeq" id="WP_221252164.1">
    <property type="nucleotide sequence ID" value="NZ_AP024355.1"/>
</dbReference>
<evidence type="ECO:0000259" key="2">
    <source>
        <dbReference type="Pfam" id="PF25876"/>
    </source>
</evidence>
<dbReference type="SUPFAM" id="SSF111369">
    <property type="entry name" value="HlyD-like secretion proteins"/>
    <property type="match status" value="1"/>
</dbReference>
<feature type="domain" description="Multidrug resistance protein MdtA-like barrel-sandwich hybrid" evidence="3">
    <location>
        <begin position="69"/>
        <end position="190"/>
    </location>
</feature>
<evidence type="ECO:0000313" key="5">
    <source>
        <dbReference type="EMBL" id="BCR04710.1"/>
    </source>
</evidence>
<gene>
    <name evidence="5" type="ORF">DESUT3_17790</name>
</gene>
<dbReference type="InterPro" id="IPR058792">
    <property type="entry name" value="Beta-barrel_RND_2"/>
</dbReference>
<reference evidence="5 6" key="1">
    <citation type="journal article" date="2016" name="C (Basel)">
        <title>Selective Growth of and Electricity Production by Marine Exoelectrogenic Bacteria in Self-Aggregated Hydrogel of Microbially Reduced Graphene Oxide.</title>
        <authorList>
            <person name="Yoshida N."/>
            <person name="Goto Y."/>
            <person name="Miyata Y."/>
        </authorList>
    </citation>
    <scope>NUCLEOTIDE SEQUENCE [LARGE SCALE GENOMIC DNA]</scope>
    <source>
        <strain evidence="5 6">NIT-T3</strain>
    </source>
</reference>